<dbReference type="SUPFAM" id="SSF58104">
    <property type="entry name" value="Methyl-accepting chemotaxis protein (MCP) signaling domain"/>
    <property type="match status" value="1"/>
</dbReference>
<dbReference type="GO" id="GO:0007165">
    <property type="term" value="P:signal transduction"/>
    <property type="evidence" value="ECO:0007669"/>
    <property type="project" value="UniProtKB-KW"/>
</dbReference>
<evidence type="ECO:0000256" key="4">
    <source>
        <dbReference type="ARBA" id="ARBA00022500"/>
    </source>
</evidence>
<dbReference type="Pfam" id="PF00015">
    <property type="entry name" value="MCPsignal"/>
    <property type="match status" value="1"/>
</dbReference>
<dbReference type="SUPFAM" id="SSF55785">
    <property type="entry name" value="PYP-like sensor domain (PAS domain)"/>
    <property type="match status" value="1"/>
</dbReference>
<organism evidence="15 16">
    <name type="scientific">Alishewanella jeotgali KCTC 22429</name>
    <dbReference type="NCBI Taxonomy" id="1129374"/>
    <lineage>
        <taxon>Bacteria</taxon>
        <taxon>Pseudomonadati</taxon>
        <taxon>Pseudomonadota</taxon>
        <taxon>Gammaproteobacteria</taxon>
        <taxon>Alteromonadales</taxon>
        <taxon>Alteromonadaceae</taxon>
        <taxon>Alishewanella</taxon>
    </lineage>
</organism>
<dbReference type="CDD" id="cd11386">
    <property type="entry name" value="MCP_signal"/>
    <property type="match status" value="1"/>
</dbReference>
<dbReference type="NCBIfam" id="TIGR00229">
    <property type="entry name" value="sensory_box"/>
    <property type="match status" value="1"/>
</dbReference>
<feature type="domain" description="PAS" evidence="14">
    <location>
        <begin position="21"/>
        <end position="60"/>
    </location>
</feature>
<evidence type="ECO:0000256" key="3">
    <source>
        <dbReference type="ARBA" id="ARBA00022481"/>
    </source>
</evidence>
<evidence type="ECO:0000313" key="16">
    <source>
        <dbReference type="Proteomes" id="UP000012046"/>
    </source>
</evidence>
<dbReference type="Pfam" id="PF08447">
    <property type="entry name" value="PAS_3"/>
    <property type="match status" value="1"/>
</dbReference>
<dbReference type="InterPro" id="IPR000014">
    <property type="entry name" value="PAS"/>
</dbReference>
<evidence type="ECO:0000313" key="15">
    <source>
        <dbReference type="EMBL" id="EHR41852.1"/>
    </source>
</evidence>
<dbReference type="GO" id="GO:0005886">
    <property type="term" value="C:plasma membrane"/>
    <property type="evidence" value="ECO:0007669"/>
    <property type="project" value="UniProtKB-SubCell"/>
</dbReference>
<dbReference type="GO" id="GO:0052131">
    <property type="term" value="P:positive aerotaxis"/>
    <property type="evidence" value="ECO:0007669"/>
    <property type="project" value="UniProtKB-ARBA"/>
</dbReference>
<evidence type="ECO:0000256" key="7">
    <source>
        <dbReference type="ARBA" id="ARBA00022989"/>
    </source>
</evidence>
<dbReference type="FunFam" id="3.30.450.20:FF:000046">
    <property type="entry name" value="Aerotaxis sensor receptor"/>
    <property type="match status" value="1"/>
</dbReference>
<evidence type="ECO:0000256" key="12">
    <source>
        <dbReference type="SAM" id="Phobius"/>
    </source>
</evidence>
<dbReference type="InterPro" id="IPR035965">
    <property type="entry name" value="PAS-like_dom_sf"/>
</dbReference>
<keyword evidence="6 12" id="KW-0812">Transmembrane</keyword>
<name>H3ZC07_9ALTE</name>
<dbReference type="GO" id="GO:0004888">
    <property type="term" value="F:transmembrane signaling receptor activity"/>
    <property type="evidence" value="ECO:0007669"/>
    <property type="project" value="InterPro"/>
</dbReference>
<dbReference type="RefSeq" id="WP_008949852.1">
    <property type="nucleotide sequence ID" value="NZ_AHTH01000009.1"/>
</dbReference>
<keyword evidence="7 12" id="KW-1133">Transmembrane helix</keyword>
<dbReference type="InterPro" id="IPR013655">
    <property type="entry name" value="PAS_fold_3"/>
</dbReference>
<dbReference type="PROSITE" id="PS50111">
    <property type="entry name" value="CHEMOTAXIS_TRANSDUC_2"/>
    <property type="match status" value="1"/>
</dbReference>
<comment type="caution">
    <text evidence="15">The sequence shown here is derived from an EMBL/GenBank/DDBJ whole genome shotgun (WGS) entry which is preliminary data.</text>
</comment>
<dbReference type="PRINTS" id="PR00260">
    <property type="entry name" value="CHEMTRNSDUCR"/>
</dbReference>
<reference evidence="15 16" key="1">
    <citation type="journal article" date="2012" name="J. Bacteriol.">
        <title>Genome Sequence of Extracellular-Protease-Producing Alishewanella jeotgali Isolated from Traditional Korean Fermented Seafood.</title>
        <authorList>
            <person name="Jung J."/>
            <person name="Chun J."/>
            <person name="Park W."/>
        </authorList>
    </citation>
    <scope>NUCLEOTIDE SEQUENCE [LARGE SCALE GENOMIC DNA]</scope>
    <source>
        <strain evidence="15 16">KCTC 22429</strain>
    </source>
</reference>
<dbReference type="SMART" id="SM00283">
    <property type="entry name" value="MA"/>
    <property type="match status" value="1"/>
</dbReference>
<keyword evidence="4" id="KW-0145">Chemotaxis</keyword>
<evidence type="ECO:0000259" key="14">
    <source>
        <dbReference type="PROSITE" id="PS50112"/>
    </source>
</evidence>
<keyword evidence="16" id="KW-1185">Reference proteome</keyword>
<evidence type="ECO:0000256" key="10">
    <source>
        <dbReference type="ARBA" id="ARBA00029447"/>
    </source>
</evidence>
<evidence type="ECO:0000256" key="2">
    <source>
        <dbReference type="ARBA" id="ARBA00022475"/>
    </source>
</evidence>
<keyword evidence="2" id="KW-1003">Cell membrane</keyword>
<feature type="transmembrane region" description="Helical" evidence="12">
    <location>
        <begin position="150"/>
        <end position="166"/>
    </location>
</feature>
<protein>
    <submittedName>
        <fullName evidence="15">Methyl-accepting chemotaxis sensory transducer with Pas/Pac sensor</fullName>
    </submittedName>
</protein>
<dbReference type="Proteomes" id="UP000012046">
    <property type="component" value="Unassembled WGS sequence"/>
</dbReference>
<comment type="subcellular location">
    <subcellularLocation>
        <location evidence="1">Cell inner membrane</location>
        <topology evidence="1">Multi-pass membrane protein</topology>
    </subcellularLocation>
</comment>
<dbReference type="FunFam" id="1.10.287.950:FF:000001">
    <property type="entry name" value="Methyl-accepting chemotaxis sensory transducer"/>
    <property type="match status" value="1"/>
</dbReference>
<dbReference type="PATRIC" id="fig|1129374.4.peg.877"/>
<gene>
    <name evidence="15" type="ORF">AJE_04375</name>
</gene>
<dbReference type="eggNOG" id="COG0840">
    <property type="taxonomic scope" value="Bacteria"/>
</dbReference>
<dbReference type="PROSITE" id="PS50112">
    <property type="entry name" value="PAS"/>
    <property type="match status" value="1"/>
</dbReference>
<dbReference type="Gene3D" id="1.10.287.950">
    <property type="entry name" value="Methyl-accepting chemotaxis protein"/>
    <property type="match status" value="1"/>
</dbReference>
<dbReference type="InterPro" id="IPR004090">
    <property type="entry name" value="Chemotax_Me-accpt_rcpt"/>
</dbReference>
<dbReference type="InterPro" id="IPR004089">
    <property type="entry name" value="MCPsignal_dom"/>
</dbReference>
<evidence type="ECO:0000259" key="13">
    <source>
        <dbReference type="PROSITE" id="PS50111"/>
    </source>
</evidence>
<dbReference type="EMBL" id="AHTH01000009">
    <property type="protein sequence ID" value="EHR41852.1"/>
    <property type="molecule type" value="Genomic_DNA"/>
</dbReference>
<dbReference type="Gene3D" id="3.30.450.20">
    <property type="entry name" value="PAS domain"/>
    <property type="match status" value="1"/>
</dbReference>
<keyword evidence="5" id="KW-0997">Cell inner membrane</keyword>
<dbReference type="PANTHER" id="PTHR32089:SF74">
    <property type="entry name" value="METHYL-ACCEPTING CHEMOTAXIS PROTEIN AER"/>
    <property type="match status" value="1"/>
</dbReference>
<evidence type="ECO:0000256" key="8">
    <source>
        <dbReference type="ARBA" id="ARBA00023136"/>
    </source>
</evidence>
<accession>H3ZC07</accession>
<evidence type="ECO:0000256" key="6">
    <source>
        <dbReference type="ARBA" id="ARBA00022692"/>
    </source>
</evidence>
<evidence type="ECO:0000256" key="1">
    <source>
        <dbReference type="ARBA" id="ARBA00004429"/>
    </source>
</evidence>
<dbReference type="CDD" id="cd00130">
    <property type="entry name" value="PAS"/>
    <property type="match status" value="1"/>
</dbReference>
<evidence type="ECO:0000256" key="5">
    <source>
        <dbReference type="ARBA" id="ARBA00022519"/>
    </source>
</evidence>
<sequence>MRINQPVTQHERTFSPDVKLISTTDLRGMIQHCNDDFVKISGFTREELIGQPHNIVRHPDMPPLAYKIMWEHLKAGRPWMGLVKNRSKNGDYYWVDAYVTPVTEQGKVVGYESVRSCPSRQNVARADKLYRAINAGKYTTRHWHFNAEKAYLLLTLVAVGLGYWLMPGVGLPVLLLALLVGHFVVAYYSRKSALHSLETLLHNAFKHELAVLTFTDDEPDLGALKVSIMSSEAHLGAVLTRIEDAAKSVAGQAELGQQQADASRQKIRLQQQETDQTAAAMHQMTTTINEVSGHVQETAGRAEHANELAALGRDAARTTRKVIEDLRQTVAEIASSVAEVSEQTQKIASVAQMIEQIAEQTNLLALNAAIEAARAGEQGRGFAVVADEVRNLAQRTQHSTKEIHSIINELGSRATNAVRVAAAGTEGAESGLQQVRQTAEMLNGISEAVNAITQMALQMATAVEQQAHVAESVNQQVVNIADLSTQSLQQADASAATTVQMQHIARELHELVVRFKRR</sequence>
<keyword evidence="3" id="KW-0488">Methylation</keyword>
<evidence type="ECO:0000256" key="9">
    <source>
        <dbReference type="ARBA" id="ARBA00023224"/>
    </source>
</evidence>
<keyword evidence="8 12" id="KW-0472">Membrane</keyword>
<evidence type="ECO:0000256" key="11">
    <source>
        <dbReference type="PROSITE-ProRule" id="PRU00284"/>
    </source>
</evidence>
<proteinExistence type="inferred from homology"/>
<dbReference type="STRING" id="1129374.AJE_04375"/>
<comment type="similarity">
    <text evidence="10">Belongs to the methyl-accepting chemotaxis (MCP) protein family.</text>
</comment>
<dbReference type="AlphaFoldDB" id="H3ZC07"/>
<feature type="domain" description="Methyl-accepting transducer" evidence="13">
    <location>
        <begin position="245"/>
        <end position="481"/>
    </location>
</feature>
<keyword evidence="9 11" id="KW-0807">Transducer</keyword>
<dbReference type="PANTHER" id="PTHR32089">
    <property type="entry name" value="METHYL-ACCEPTING CHEMOTAXIS PROTEIN MCPB"/>
    <property type="match status" value="1"/>
</dbReference>